<dbReference type="PANTHER" id="PTHR12828:SF3">
    <property type="entry name" value="PROTEASOME MATURATION PROTEIN"/>
    <property type="match status" value="1"/>
</dbReference>
<dbReference type="InterPro" id="IPR008012">
    <property type="entry name" value="Ump1"/>
</dbReference>
<sequence>MSGYPSLRPKSDASQVVDLPKGLHGVPDAMMFGLQASRASQGLKSVHPLQATEEQWQNNVLKMDFAMLKNSQGIHAPLKLQMEIFAVSRMQRLPCLHSSNIMLDTLTGRDDLIGFEDFLNNPADSEVMGQPHAMMERKLGLL</sequence>
<evidence type="ECO:0008006" key="5">
    <source>
        <dbReference type="Google" id="ProtNLM"/>
    </source>
</evidence>
<evidence type="ECO:0000256" key="2">
    <source>
        <dbReference type="ARBA" id="ARBA00043974"/>
    </source>
</evidence>
<dbReference type="OrthoDB" id="15001at2759"/>
<proteinExistence type="inferred from homology"/>
<comment type="similarity">
    <text evidence="2">Belongs to the POMP/UMP1 family.</text>
</comment>
<keyword evidence="1" id="KW-0143">Chaperone</keyword>
<protein>
    <recommendedName>
        <fullName evidence="5">Proteasome maturation protein</fullName>
    </recommendedName>
</protein>
<dbReference type="GO" id="GO:0005737">
    <property type="term" value="C:cytoplasm"/>
    <property type="evidence" value="ECO:0007669"/>
    <property type="project" value="TreeGrafter"/>
</dbReference>
<evidence type="ECO:0000313" key="4">
    <source>
        <dbReference type="Proteomes" id="UP000678393"/>
    </source>
</evidence>
<dbReference type="GO" id="GO:0043248">
    <property type="term" value="P:proteasome assembly"/>
    <property type="evidence" value="ECO:0007669"/>
    <property type="project" value="InterPro"/>
</dbReference>
<name>A0A8S3ZQ93_9EUPU</name>
<gene>
    <name evidence="3" type="ORF">CUNI_LOCUS15040</name>
</gene>
<keyword evidence="4" id="KW-1185">Reference proteome</keyword>
<dbReference type="EMBL" id="CAJHNH020003513">
    <property type="protein sequence ID" value="CAG5129482.1"/>
    <property type="molecule type" value="Genomic_DNA"/>
</dbReference>
<dbReference type="AlphaFoldDB" id="A0A8S3ZQ93"/>
<dbReference type="GO" id="GO:0005634">
    <property type="term" value="C:nucleus"/>
    <property type="evidence" value="ECO:0007669"/>
    <property type="project" value="TreeGrafter"/>
</dbReference>
<comment type="caution">
    <text evidence="3">The sequence shown here is derived from an EMBL/GenBank/DDBJ whole genome shotgun (WGS) entry which is preliminary data.</text>
</comment>
<dbReference type="PANTHER" id="PTHR12828">
    <property type="entry name" value="PROTEASOME MATURATION PROTEIN UMP1"/>
    <property type="match status" value="1"/>
</dbReference>
<accession>A0A8S3ZQ93</accession>
<dbReference type="Proteomes" id="UP000678393">
    <property type="component" value="Unassembled WGS sequence"/>
</dbReference>
<evidence type="ECO:0000313" key="3">
    <source>
        <dbReference type="EMBL" id="CAG5129482.1"/>
    </source>
</evidence>
<reference evidence="3" key="1">
    <citation type="submission" date="2021-04" db="EMBL/GenBank/DDBJ databases">
        <authorList>
            <consortium name="Molecular Ecology Group"/>
        </authorList>
    </citation>
    <scope>NUCLEOTIDE SEQUENCE</scope>
</reference>
<organism evidence="3 4">
    <name type="scientific">Candidula unifasciata</name>
    <dbReference type="NCBI Taxonomy" id="100452"/>
    <lineage>
        <taxon>Eukaryota</taxon>
        <taxon>Metazoa</taxon>
        <taxon>Spiralia</taxon>
        <taxon>Lophotrochozoa</taxon>
        <taxon>Mollusca</taxon>
        <taxon>Gastropoda</taxon>
        <taxon>Heterobranchia</taxon>
        <taxon>Euthyneura</taxon>
        <taxon>Panpulmonata</taxon>
        <taxon>Eupulmonata</taxon>
        <taxon>Stylommatophora</taxon>
        <taxon>Helicina</taxon>
        <taxon>Helicoidea</taxon>
        <taxon>Geomitridae</taxon>
        <taxon>Candidula</taxon>
    </lineage>
</organism>
<dbReference type="Pfam" id="PF05348">
    <property type="entry name" value="UMP1"/>
    <property type="match status" value="1"/>
</dbReference>
<evidence type="ECO:0000256" key="1">
    <source>
        <dbReference type="ARBA" id="ARBA00023186"/>
    </source>
</evidence>